<organism evidence="3 4">
    <name type="scientific">Irregularibacter muris</name>
    <dbReference type="NCBI Taxonomy" id="1796619"/>
    <lineage>
        <taxon>Bacteria</taxon>
        <taxon>Bacillati</taxon>
        <taxon>Bacillota</taxon>
        <taxon>Clostridia</taxon>
        <taxon>Eubacteriales</taxon>
        <taxon>Eubacteriaceae</taxon>
        <taxon>Irregularibacter</taxon>
    </lineage>
</organism>
<comment type="caution">
    <text evidence="3">The sequence shown here is derived from an EMBL/GenBank/DDBJ whole genome shotgun (WGS) entry which is preliminary data.</text>
</comment>
<evidence type="ECO:0000259" key="1">
    <source>
        <dbReference type="Pfam" id="PF02625"/>
    </source>
</evidence>
<dbReference type="Gene3D" id="3.40.50.720">
    <property type="entry name" value="NAD(P)-binding Rossmann-like Domain"/>
    <property type="match status" value="1"/>
</dbReference>
<feature type="domain" description="XdhC Rossmann" evidence="2">
    <location>
        <begin position="88"/>
        <end position="230"/>
    </location>
</feature>
<dbReference type="PANTHER" id="PTHR30388:SF6">
    <property type="entry name" value="XANTHINE DEHYDROGENASE SUBUNIT A-RELATED"/>
    <property type="match status" value="1"/>
</dbReference>
<evidence type="ECO:0000313" key="3">
    <source>
        <dbReference type="EMBL" id="MCR1897723.1"/>
    </source>
</evidence>
<dbReference type="InterPro" id="IPR027051">
    <property type="entry name" value="XdhC_Rossmann_dom"/>
</dbReference>
<keyword evidence="4" id="KW-1185">Reference proteome</keyword>
<dbReference type="InterPro" id="IPR003777">
    <property type="entry name" value="XdhC_CoxI"/>
</dbReference>
<feature type="domain" description="XdhC- CoxI" evidence="1">
    <location>
        <begin position="266"/>
        <end position="326"/>
    </location>
</feature>
<dbReference type="Proteomes" id="UP001205748">
    <property type="component" value="Unassembled WGS sequence"/>
</dbReference>
<dbReference type="AlphaFoldDB" id="A0AAE3L367"/>
<evidence type="ECO:0000313" key="4">
    <source>
        <dbReference type="Proteomes" id="UP001205748"/>
    </source>
</evidence>
<gene>
    <name evidence="3" type="ORF">NSA47_01805</name>
</gene>
<sequence length="351" mass="38956">MEKQYKELLNKISAGHYCVMLSYLDNKNKTMIKKEIITQKDVEGNVHKLPQEILDRMIISLETGKIQIMEGGENTTIIIEPFNSKPRLIVFGGGHISKPLTEFATRVGFSVTVVDDRPSFANIGRFPEVDEVICDSFESTLEKIKFRKTDFVAIVTRGHRYDGVILREVVKHDLAYVGMIGSRRRVKGMIKQLLEEGYAQERLDRVNAPIGLDIAAISPDEIAISIVAQMIDRKNRDRIDKNGKKFTISEFDPGVIEKVYEPSPLPKALITIISAKGSVPRKAGAKMIAYYDGKTIGSIGGGCSEADILTKARDIMLDKGFAIEHVDMTGDVAESEGMVCGGVMDVLIEVF</sequence>
<protein>
    <submittedName>
        <fullName evidence="3">XdhC family protein</fullName>
    </submittedName>
</protein>
<reference evidence="3" key="1">
    <citation type="submission" date="2022-07" db="EMBL/GenBank/DDBJ databases">
        <title>Enhanced cultured diversity of the mouse gut microbiota enables custom-made synthetic communities.</title>
        <authorList>
            <person name="Afrizal A."/>
        </authorList>
    </citation>
    <scope>NUCLEOTIDE SEQUENCE</scope>
    <source>
        <strain evidence="3">DSM 28593</strain>
    </source>
</reference>
<accession>A0AAE3L367</accession>
<dbReference type="EMBL" id="JANKAS010000001">
    <property type="protein sequence ID" value="MCR1897723.1"/>
    <property type="molecule type" value="Genomic_DNA"/>
</dbReference>
<dbReference type="RefSeq" id="WP_257529137.1">
    <property type="nucleotide sequence ID" value="NZ_JANKAS010000001.1"/>
</dbReference>
<evidence type="ECO:0000259" key="2">
    <source>
        <dbReference type="Pfam" id="PF13478"/>
    </source>
</evidence>
<proteinExistence type="predicted"/>
<dbReference type="Pfam" id="PF13478">
    <property type="entry name" value="XdhC_C"/>
    <property type="match status" value="1"/>
</dbReference>
<dbReference type="InterPro" id="IPR052698">
    <property type="entry name" value="MoCofactor_Util/Proc"/>
</dbReference>
<dbReference type="PANTHER" id="PTHR30388">
    <property type="entry name" value="ALDEHYDE OXIDOREDUCTASE MOLYBDENUM COFACTOR ASSEMBLY PROTEIN"/>
    <property type="match status" value="1"/>
</dbReference>
<dbReference type="Pfam" id="PF02625">
    <property type="entry name" value="XdhC_CoxI"/>
    <property type="match status" value="1"/>
</dbReference>
<name>A0AAE3L367_9FIRM</name>